<sequence>MQEEEGLTDEELTRRYYKCYGKLISKCRRKIGGVSMLLANYDRLIETWEGEKCVLTGKPLFNDNTKIEIRRFRRHIELGCFSDVPDVELYYYCMDACGRQKDLMKCQRGTNNVEGFHHHLRKVLAGFSVSPLFAEAIIAEFIYQWNVNQGITNRGDHDFGFYHHEILVEIQGLTAVSDQPLYDEYVGPDSYISTGEEFGILTQVAGHPDSAEAASSEVSNVLARVDIQQAFSSFEEFQSEEEGATTMDLSLFQGLDNNSWYGPSCPSSTTPSGQQLARRFGLATELLTPTKLTKCEEKLFMKLAPRFLRSGKKSGLEDGPFLEAWSGVVASIEEGQPPAGYTNVRNLTKPLMEALFNAKKRQIELAAAYHPALRKKDGHLKQTLRKQASDPAFKFPGTALPTKSPYFKSSSETDADAGGVAAIFQQQEDGSTMGNDSEYDFGYNCSGSPAFSPSGSPASQPERERDTVPEAPLPPPDSIGGGGSGGADGSGHASMDAGGEVSAEHGAVFAGEGGEAAGAACPAGSVVPLGSAATGKAGKALGTCKTCGHPYKKPFHRRRKNEGSVYVRECLLLPADWIPYVPPRRKAKEFKKRANGLPRRPPTCAACNRPLSQNHRRDPKTKKFVCIS</sequence>
<feature type="region of interest" description="Disordered" evidence="1">
    <location>
        <begin position="392"/>
        <end position="413"/>
    </location>
</feature>
<evidence type="ECO:0000313" key="2">
    <source>
        <dbReference type="EMBL" id="CAE0637181.1"/>
    </source>
</evidence>
<name>A0A7S3Y067_HETAK</name>
<feature type="compositionally biased region" description="Low complexity" evidence="1">
    <location>
        <begin position="490"/>
        <end position="500"/>
    </location>
</feature>
<gene>
    <name evidence="2" type="ORF">HAKA00212_LOCUS15956</name>
</gene>
<feature type="compositionally biased region" description="Gly residues" evidence="1">
    <location>
        <begin position="479"/>
        <end position="489"/>
    </location>
</feature>
<proteinExistence type="predicted"/>
<accession>A0A7S3Y067</accession>
<dbReference type="EMBL" id="HBIU01034712">
    <property type="protein sequence ID" value="CAE0637181.1"/>
    <property type="molecule type" value="Transcribed_RNA"/>
</dbReference>
<evidence type="ECO:0000256" key="1">
    <source>
        <dbReference type="SAM" id="MobiDB-lite"/>
    </source>
</evidence>
<feature type="compositionally biased region" description="Low complexity" evidence="1">
    <location>
        <begin position="446"/>
        <end position="459"/>
    </location>
</feature>
<organism evidence="2">
    <name type="scientific">Heterosigma akashiwo</name>
    <name type="common">Chromophytic alga</name>
    <name type="synonym">Heterosigma carterae</name>
    <dbReference type="NCBI Taxonomy" id="2829"/>
    <lineage>
        <taxon>Eukaryota</taxon>
        <taxon>Sar</taxon>
        <taxon>Stramenopiles</taxon>
        <taxon>Ochrophyta</taxon>
        <taxon>Raphidophyceae</taxon>
        <taxon>Chattonellales</taxon>
        <taxon>Chattonellaceae</taxon>
        <taxon>Heterosigma</taxon>
    </lineage>
</organism>
<protein>
    <submittedName>
        <fullName evidence="2">Uncharacterized protein</fullName>
    </submittedName>
</protein>
<feature type="region of interest" description="Disordered" evidence="1">
    <location>
        <begin position="444"/>
        <end position="500"/>
    </location>
</feature>
<dbReference type="AlphaFoldDB" id="A0A7S3Y067"/>
<reference evidence="2" key="1">
    <citation type="submission" date="2021-01" db="EMBL/GenBank/DDBJ databases">
        <authorList>
            <person name="Corre E."/>
            <person name="Pelletier E."/>
            <person name="Niang G."/>
            <person name="Scheremetjew M."/>
            <person name="Finn R."/>
            <person name="Kale V."/>
            <person name="Holt S."/>
            <person name="Cochrane G."/>
            <person name="Meng A."/>
            <person name="Brown T."/>
            <person name="Cohen L."/>
        </authorList>
    </citation>
    <scope>NUCLEOTIDE SEQUENCE</scope>
    <source>
        <strain evidence="2">CCMP3107</strain>
    </source>
</reference>